<proteinExistence type="predicted"/>
<dbReference type="AlphaFoldDB" id="A0A919K2T7"/>
<evidence type="ECO:0000313" key="3">
    <source>
        <dbReference type="Proteomes" id="UP000636960"/>
    </source>
</evidence>
<evidence type="ECO:0000313" key="2">
    <source>
        <dbReference type="EMBL" id="GIE99675.1"/>
    </source>
</evidence>
<comment type="caution">
    <text evidence="2">The sequence shown here is derived from an EMBL/GenBank/DDBJ whole genome shotgun (WGS) entry which is preliminary data.</text>
</comment>
<gene>
    <name evidence="2" type="ORF">Ari01nite_71400</name>
</gene>
<keyword evidence="1" id="KW-0472">Membrane</keyword>
<keyword evidence="1" id="KW-0812">Transmembrane</keyword>
<evidence type="ECO:0000256" key="1">
    <source>
        <dbReference type="SAM" id="Phobius"/>
    </source>
</evidence>
<organism evidence="2 3">
    <name type="scientific">Paractinoplanes rishiriensis</name>
    <dbReference type="NCBI Taxonomy" id="1050105"/>
    <lineage>
        <taxon>Bacteria</taxon>
        <taxon>Bacillati</taxon>
        <taxon>Actinomycetota</taxon>
        <taxon>Actinomycetes</taxon>
        <taxon>Micromonosporales</taxon>
        <taxon>Micromonosporaceae</taxon>
        <taxon>Paractinoplanes</taxon>
    </lineage>
</organism>
<feature type="transmembrane region" description="Helical" evidence="1">
    <location>
        <begin position="81"/>
        <end position="102"/>
    </location>
</feature>
<accession>A0A919K2T7</accession>
<sequence length="173" mass="18053">MRVVIVPAPFVATGWGIPTVCVRHGEPAAAQPPVTFRTLVPGGTVLMVIAPLIMMIVVLATEKRVVSPAWPLCARCLRLRALRRAVTATLLGLAGGLVVVAFAALESWGSTVAVAVLVLVAGLWALSRSTTGRIANGYVDSSGQTLEFRRPHAGFVTLVAAAKQHAGSLPATR</sequence>
<dbReference type="EMBL" id="BOMV01000076">
    <property type="protein sequence ID" value="GIE99675.1"/>
    <property type="molecule type" value="Genomic_DNA"/>
</dbReference>
<name>A0A919K2T7_9ACTN</name>
<dbReference type="Proteomes" id="UP000636960">
    <property type="component" value="Unassembled WGS sequence"/>
</dbReference>
<keyword evidence="3" id="KW-1185">Reference proteome</keyword>
<protein>
    <submittedName>
        <fullName evidence="2">Uncharacterized protein</fullName>
    </submittedName>
</protein>
<dbReference type="RefSeq" id="WP_203786657.1">
    <property type="nucleotide sequence ID" value="NZ_BOMV01000076.1"/>
</dbReference>
<feature type="transmembrane region" description="Helical" evidence="1">
    <location>
        <begin position="40"/>
        <end position="60"/>
    </location>
</feature>
<keyword evidence="1" id="KW-1133">Transmembrane helix</keyword>
<reference evidence="2" key="1">
    <citation type="submission" date="2021-01" db="EMBL/GenBank/DDBJ databases">
        <title>Whole genome shotgun sequence of Actinoplanes rishiriensis NBRC 108556.</title>
        <authorList>
            <person name="Komaki H."/>
            <person name="Tamura T."/>
        </authorList>
    </citation>
    <scope>NUCLEOTIDE SEQUENCE</scope>
    <source>
        <strain evidence="2">NBRC 108556</strain>
    </source>
</reference>
<feature type="transmembrane region" description="Helical" evidence="1">
    <location>
        <begin position="108"/>
        <end position="126"/>
    </location>
</feature>